<dbReference type="Pfam" id="PF10117">
    <property type="entry name" value="McrBC"/>
    <property type="match status" value="1"/>
</dbReference>
<dbReference type="InterPro" id="IPR019292">
    <property type="entry name" value="McrC"/>
</dbReference>
<dbReference type="RefSeq" id="WP_184134812.1">
    <property type="nucleotide sequence ID" value="NZ_JACHKT010000019.1"/>
</dbReference>
<evidence type="ECO:0000313" key="2">
    <source>
        <dbReference type="Proteomes" id="UP000524404"/>
    </source>
</evidence>
<dbReference type="PANTHER" id="PTHR38733:SF1">
    <property type="entry name" value="TYPE IV METHYL-DIRECTED RESTRICTION ENZYME ECOKMCRBC"/>
    <property type="match status" value="1"/>
</dbReference>
<name>A0A841ESN3_9BACT</name>
<dbReference type="PANTHER" id="PTHR38733">
    <property type="entry name" value="PROTEIN MCRC"/>
    <property type="match status" value="1"/>
</dbReference>
<reference evidence="1 2" key="1">
    <citation type="submission" date="2020-08" db="EMBL/GenBank/DDBJ databases">
        <title>Functional genomics of gut bacteria from endangered species of beetles.</title>
        <authorList>
            <person name="Carlos-Shanley C."/>
        </authorList>
    </citation>
    <scope>NUCLEOTIDE SEQUENCE [LARGE SCALE GENOMIC DNA]</scope>
    <source>
        <strain evidence="1 2">S00070</strain>
    </source>
</reference>
<evidence type="ECO:0000313" key="1">
    <source>
        <dbReference type="EMBL" id="MBB6004043.1"/>
    </source>
</evidence>
<protein>
    <submittedName>
        <fullName evidence="1">5-methylcytosine-specific restriction enzyme subunit McrC</fullName>
    </submittedName>
</protein>
<accession>A0A841ESN3</accession>
<proteinExistence type="predicted"/>
<dbReference type="AlphaFoldDB" id="A0A841ESN3"/>
<dbReference type="EMBL" id="JACHKT010000019">
    <property type="protein sequence ID" value="MBB6004043.1"/>
    <property type="molecule type" value="Genomic_DNA"/>
</dbReference>
<comment type="caution">
    <text evidence="1">The sequence shown here is derived from an EMBL/GenBank/DDBJ whole genome shotgun (WGS) entry which is preliminary data.</text>
</comment>
<dbReference type="Proteomes" id="UP000524404">
    <property type="component" value="Unassembled WGS sequence"/>
</dbReference>
<keyword evidence="2" id="KW-1185">Reference proteome</keyword>
<organism evidence="1 2">
    <name type="scientific">Arcicella rosea</name>
    <dbReference type="NCBI Taxonomy" id="502909"/>
    <lineage>
        <taxon>Bacteria</taxon>
        <taxon>Pseudomonadati</taxon>
        <taxon>Bacteroidota</taxon>
        <taxon>Cytophagia</taxon>
        <taxon>Cytophagales</taxon>
        <taxon>Flectobacillaceae</taxon>
        <taxon>Arcicella</taxon>
    </lineage>
</organism>
<gene>
    <name evidence="1" type="ORF">HNP25_002705</name>
</gene>
<sequence>MIQSIYEFGKEVSTGFSDSKIKRFKTYLDEVWQSRKQYGLEEDERDSFYGSDKKKQRFLTFDGDKIRANNHVGFIQFEELRLNIYPKICQEMPQEQIISKVLYWLSYGKKINLPFAELPLDRQSFDTWLEAFIFLFAHHTEEILTNQPYQSYQEITEETSYLRGSLAIQQYVQHNLLTGRHQFFHCTYEPFVYDNQFNRIVKFVSRILLSFTNNEKSKQKLNSLLFLLDDVADEYCQESHCDLVKLNPLYQDLAIVLEMSRMFLSSSSISQSDANKNNFCLLLPMEVVFEEFIFGIIETHFKDRKPNAQGKGFLTEQRVFQIKNDIILQNPNLVIDTKYKIRDKKDSKKGISQTDMYQMLAYSIRREIDQVLLIYPKNGAKPSEVDIFTIADKFANGKLVAIKAADIDICGEEDEIIRQIDEVLAFN</sequence>